<sequence length="125" mass="14056">MGVKKPPYQVVEIKPSLALQQRMTYSISGLGSDCYFLFLPKNQRFSHPSTGYLGKRKSNTPSPLVRTFQGFAYWILSCIKELKVDLVEFNPVFLSCCWTPNTPLTSCPLITKGTGRQNGPDLNHN</sequence>
<dbReference type="Proteomes" id="UP001444071">
    <property type="component" value="Unassembled WGS sequence"/>
</dbReference>
<gene>
    <name evidence="1" type="ORF">XENORESO_003850</name>
</gene>
<proteinExistence type="predicted"/>
<accession>A0ABV0VSA2</accession>
<evidence type="ECO:0000313" key="1">
    <source>
        <dbReference type="EMBL" id="MEQ2260119.1"/>
    </source>
</evidence>
<evidence type="ECO:0000313" key="2">
    <source>
        <dbReference type="Proteomes" id="UP001444071"/>
    </source>
</evidence>
<keyword evidence="2" id="KW-1185">Reference proteome</keyword>
<comment type="caution">
    <text evidence="1">The sequence shown here is derived from an EMBL/GenBank/DDBJ whole genome shotgun (WGS) entry which is preliminary data.</text>
</comment>
<dbReference type="EMBL" id="JAHRIM010010178">
    <property type="protein sequence ID" value="MEQ2260119.1"/>
    <property type="molecule type" value="Genomic_DNA"/>
</dbReference>
<name>A0ABV0VSA2_9TELE</name>
<protein>
    <submittedName>
        <fullName evidence="1">Uncharacterized protein</fullName>
    </submittedName>
</protein>
<reference evidence="1 2" key="1">
    <citation type="submission" date="2021-06" db="EMBL/GenBank/DDBJ databases">
        <authorList>
            <person name="Palmer J.M."/>
        </authorList>
    </citation>
    <scope>NUCLEOTIDE SEQUENCE [LARGE SCALE GENOMIC DNA]</scope>
    <source>
        <strain evidence="1 2">XR_2019</strain>
        <tissue evidence="1">Muscle</tissue>
    </source>
</reference>
<organism evidence="1 2">
    <name type="scientific">Xenotaenia resolanae</name>
    <dbReference type="NCBI Taxonomy" id="208358"/>
    <lineage>
        <taxon>Eukaryota</taxon>
        <taxon>Metazoa</taxon>
        <taxon>Chordata</taxon>
        <taxon>Craniata</taxon>
        <taxon>Vertebrata</taxon>
        <taxon>Euteleostomi</taxon>
        <taxon>Actinopterygii</taxon>
        <taxon>Neopterygii</taxon>
        <taxon>Teleostei</taxon>
        <taxon>Neoteleostei</taxon>
        <taxon>Acanthomorphata</taxon>
        <taxon>Ovalentaria</taxon>
        <taxon>Atherinomorphae</taxon>
        <taxon>Cyprinodontiformes</taxon>
        <taxon>Goodeidae</taxon>
        <taxon>Xenotaenia</taxon>
    </lineage>
</organism>